<evidence type="ECO:0000313" key="2">
    <source>
        <dbReference type="Proteomes" id="UP000193862"/>
    </source>
</evidence>
<organism evidence="1 2">
    <name type="scientific">Aquimixticola soesokkakensis</name>
    <dbReference type="NCBI Taxonomy" id="1519096"/>
    <lineage>
        <taxon>Bacteria</taxon>
        <taxon>Pseudomonadati</taxon>
        <taxon>Pseudomonadota</taxon>
        <taxon>Alphaproteobacteria</taxon>
        <taxon>Rhodobacterales</taxon>
        <taxon>Paracoccaceae</taxon>
        <taxon>Aquimixticola</taxon>
    </lineage>
</organism>
<dbReference type="Gene3D" id="3.30.420.310">
    <property type="entry name" value="2-keto-3-deoxy-galactonokinase, C-terminal domain"/>
    <property type="match status" value="1"/>
</dbReference>
<reference evidence="1 2" key="1">
    <citation type="submission" date="2017-03" db="EMBL/GenBank/DDBJ databases">
        <authorList>
            <person name="Afonso C.L."/>
            <person name="Miller P.J."/>
            <person name="Scott M.A."/>
            <person name="Spackman E."/>
            <person name="Goraichik I."/>
            <person name="Dimitrov K.M."/>
            <person name="Suarez D.L."/>
            <person name="Swayne D.E."/>
        </authorList>
    </citation>
    <scope>NUCLEOTIDE SEQUENCE [LARGE SCALE GENOMIC DNA]</scope>
    <source>
        <strain evidence="1 2">CECT 8620</strain>
    </source>
</reference>
<accession>A0A1Y5RKH4</accession>
<dbReference type="Proteomes" id="UP000193862">
    <property type="component" value="Unassembled WGS sequence"/>
</dbReference>
<protein>
    <submittedName>
        <fullName evidence="1">2-keto-3-deoxy-galactonokinase</fullName>
    </submittedName>
</protein>
<dbReference type="AlphaFoldDB" id="A0A1Y5RKH4"/>
<evidence type="ECO:0000313" key="1">
    <source>
        <dbReference type="EMBL" id="SLN19413.1"/>
    </source>
</evidence>
<dbReference type="OrthoDB" id="256574at2"/>
<keyword evidence="1" id="KW-0418">Kinase</keyword>
<name>A0A1Y5RKH4_9RHOB</name>
<dbReference type="Pfam" id="PF05035">
    <property type="entry name" value="DGOK"/>
    <property type="match status" value="1"/>
</dbReference>
<dbReference type="InterPro" id="IPR007729">
    <property type="entry name" value="DGOK"/>
</dbReference>
<keyword evidence="1" id="KW-0808">Transferase</keyword>
<dbReference type="EMBL" id="FWFS01000001">
    <property type="protein sequence ID" value="SLN19413.1"/>
    <property type="molecule type" value="Genomic_DNA"/>
</dbReference>
<dbReference type="GO" id="GO:0008671">
    <property type="term" value="F:2-dehydro-3-deoxygalactonokinase activity"/>
    <property type="evidence" value="ECO:0007669"/>
    <property type="project" value="InterPro"/>
</dbReference>
<dbReference type="GO" id="GO:0034194">
    <property type="term" value="P:D-galactonate catabolic process"/>
    <property type="evidence" value="ECO:0007669"/>
    <property type="project" value="InterPro"/>
</dbReference>
<gene>
    <name evidence="1" type="ORF">AQS8620_00461</name>
</gene>
<dbReference type="RefSeq" id="WP_085835181.1">
    <property type="nucleotide sequence ID" value="NZ_FWFS01000001.1"/>
</dbReference>
<proteinExistence type="predicted"/>
<sequence length="276" mass="29715">MKTDWIAVEIDRDEVRAWAVDRDGAVNDHARARDTDLAQLIAPWRGAGRPLVLVSGETGSPASFVPCKPFATLPNAQSDAGIDLRLVPAIAQNAPADVMRGDVVRIAGFMTTNPQFDGVLCMTGPVSRWVHVSAGEIVSFQSFVTGELIDSLVAASVLRHTVGSSGADDVAFQTGFEDGFERPERLLTRIYSLHAEAEREGLAPGLARARLRGLVMGTELAVAKPYWLGQQIAVIGQDDNTKRYTEVLRAQGCPVITADRDTMTMAGFRAARAQIG</sequence>
<dbReference type="InterPro" id="IPR042257">
    <property type="entry name" value="DGOK_C"/>
</dbReference>
<keyword evidence="2" id="KW-1185">Reference proteome</keyword>